<protein>
    <submittedName>
        <fullName evidence="1">Uncharacterized protein</fullName>
    </submittedName>
</protein>
<gene>
    <name evidence="1" type="ORF">SMB34_03520</name>
</gene>
<dbReference type="Proteomes" id="UP000027463">
    <property type="component" value="Unassembled WGS sequence"/>
</dbReference>
<evidence type="ECO:0000313" key="1">
    <source>
        <dbReference type="EMBL" id="KEO57793.1"/>
    </source>
</evidence>
<accession>A0ABR4TQ50</accession>
<evidence type="ECO:0000313" key="2">
    <source>
        <dbReference type="Proteomes" id="UP000027463"/>
    </source>
</evidence>
<dbReference type="EMBL" id="AUNC01000012">
    <property type="protein sequence ID" value="KEO57793.1"/>
    <property type="molecule type" value="Genomic_DNA"/>
</dbReference>
<proteinExistence type="predicted"/>
<sequence length="29" mass="3490">MFKIKYLIERKTNLSGQVDDLTGDWHFSF</sequence>
<comment type="caution">
    <text evidence="1">The sequence shown here is derived from an EMBL/GenBank/DDBJ whole genome shotgun (WGS) entry which is preliminary data.</text>
</comment>
<name>A0ABR4TQ50_9PROT</name>
<organism evidence="1 2">
    <name type="scientific">Thalassospira permensis NBRC 106175</name>
    <dbReference type="NCBI Taxonomy" id="1353532"/>
    <lineage>
        <taxon>Bacteria</taxon>
        <taxon>Pseudomonadati</taxon>
        <taxon>Pseudomonadota</taxon>
        <taxon>Alphaproteobacteria</taxon>
        <taxon>Rhodospirillales</taxon>
        <taxon>Thalassospiraceae</taxon>
        <taxon>Thalassospira</taxon>
    </lineage>
</organism>
<keyword evidence="2" id="KW-1185">Reference proteome</keyword>
<reference evidence="1 2" key="1">
    <citation type="submission" date="2013-07" db="EMBL/GenBank/DDBJ databases">
        <title>Thalassospira permensis NBRC 106175 Genome Sequencing.</title>
        <authorList>
            <person name="Lai Q."/>
            <person name="Shao Z."/>
        </authorList>
    </citation>
    <scope>NUCLEOTIDE SEQUENCE [LARGE SCALE GENOMIC DNA]</scope>
    <source>
        <strain evidence="1 2">NBRC 106175</strain>
    </source>
</reference>